<evidence type="ECO:0000256" key="1">
    <source>
        <dbReference type="ARBA" id="ARBA00004613"/>
    </source>
</evidence>
<evidence type="ECO:0000256" key="5">
    <source>
        <dbReference type="ARBA" id="ARBA00023240"/>
    </source>
</evidence>
<dbReference type="CDD" id="cd19423">
    <property type="entry name" value="lipocalin_LTBP1-like"/>
    <property type="match status" value="1"/>
</dbReference>
<keyword evidence="3" id="KW-0800">Toxin</keyword>
<evidence type="ECO:0000313" key="8">
    <source>
        <dbReference type="EMBL" id="ABH09431.1"/>
    </source>
</evidence>
<feature type="chain" id="PRO_5004175114" evidence="7">
    <location>
        <begin position="19"/>
        <end position="183"/>
    </location>
</feature>
<comment type="subcellular location">
    <subcellularLocation>
        <location evidence="1">Secreted</location>
    </subcellularLocation>
</comment>
<dbReference type="Gene3D" id="2.40.128.20">
    <property type="match status" value="1"/>
</dbReference>
<dbReference type="InterPro" id="IPR005657">
    <property type="entry name" value="Triabi/Procalin"/>
</dbReference>
<name>Q0MTD8_TRIBS</name>
<dbReference type="GO" id="GO:0090729">
    <property type="term" value="F:toxin activity"/>
    <property type="evidence" value="ECO:0007669"/>
    <property type="project" value="UniProtKB-KW"/>
</dbReference>
<keyword evidence="2" id="KW-0964">Secreted</keyword>
<accession>Q0MTD8</accession>
<organism evidence="8">
    <name type="scientific">Triatoma brasiliensis</name>
    <name type="common">Blood-sucking bug</name>
    <dbReference type="NCBI Taxonomy" id="65344"/>
    <lineage>
        <taxon>Eukaryota</taxon>
        <taxon>Metazoa</taxon>
        <taxon>Ecdysozoa</taxon>
        <taxon>Arthropoda</taxon>
        <taxon>Hexapoda</taxon>
        <taxon>Insecta</taxon>
        <taxon>Pterygota</taxon>
        <taxon>Neoptera</taxon>
        <taxon>Paraneoptera</taxon>
        <taxon>Hemiptera</taxon>
        <taxon>Heteroptera</taxon>
        <taxon>Panheteroptera</taxon>
        <taxon>Cimicomorpha</taxon>
        <taxon>Reduviidae</taxon>
        <taxon>Triatominae</taxon>
        <taxon>Triatoma</taxon>
    </lineage>
</organism>
<dbReference type="InterPro" id="IPR012674">
    <property type="entry name" value="Calycin"/>
</dbReference>
<evidence type="ECO:0000256" key="6">
    <source>
        <dbReference type="ARBA" id="ARBA00034121"/>
    </source>
</evidence>
<evidence type="ECO:0000256" key="4">
    <source>
        <dbReference type="ARBA" id="ARBA00022729"/>
    </source>
</evidence>
<proteinExistence type="evidence at transcript level"/>
<dbReference type="SUPFAM" id="SSF50814">
    <property type="entry name" value="Lipocalins"/>
    <property type="match status" value="1"/>
</dbReference>
<feature type="signal peptide" evidence="7">
    <location>
        <begin position="1"/>
        <end position="18"/>
    </location>
</feature>
<comment type="similarity">
    <text evidence="6">Belongs to the calycin superfamily. Triabin family.</text>
</comment>
<dbReference type="GO" id="GO:0005576">
    <property type="term" value="C:extracellular region"/>
    <property type="evidence" value="ECO:0007669"/>
    <property type="project" value="UniProtKB-SubCell"/>
</dbReference>
<keyword evidence="4 7" id="KW-0732">Signal</keyword>
<evidence type="ECO:0000256" key="3">
    <source>
        <dbReference type="ARBA" id="ARBA00022656"/>
    </source>
</evidence>
<evidence type="ECO:0000256" key="7">
    <source>
        <dbReference type="SAM" id="SignalP"/>
    </source>
</evidence>
<keyword evidence="5" id="KW-1199">Hemostasis impairing toxin</keyword>
<dbReference type="Pfam" id="PF03973">
    <property type="entry name" value="Triabin"/>
    <property type="match status" value="1"/>
</dbReference>
<evidence type="ECO:0000256" key="2">
    <source>
        <dbReference type="ARBA" id="ARBA00022525"/>
    </source>
</evidence>
<sequence>MKTIITVIFVGILTYAVAENPACPNVLRAKPKLDVNNFFKGIWFETHMKDAPNTAVCREYKFEVTSNGILLTYSGRTSDNKEYSVTCSCTNPSTSFLFKCAQTYRSGLSNRKTNMFFTLILTVVETDYGDYALAHRCMKYDEETSFSGTYLILQRTKTGDGSKANGILKNHKTDLKIFQKLRC</sequence>
<dbReference type="EMBL" id="DQ846797">
    <property type="protein sequence ID" value="ABH09431.1"/>
    <property type="molecule type" value="mRNA"/>
</dbReference>
<protein>
    <submittedName>
        <fullName evidence="8">Salivary lipocalin 6</fullName>
    </submittedName>
</protein>
<dbReference type="AlphaFoldDB" id="Q0MTD8"/>
<dbReference type="GO" id="GO:0030682">
    <property type="term" value="P:symbiont-mediated perturbation of host defenses"/>
    <property type="evidence" value="ECO:0007669"/>
    <property type="project" value="InterPro"/>
</dbReference>
<reference evidence="8" key="1">
    <citation type="journal article" date="2007" name="Insect Biochem. Mol. Biol.">
        <title>The sialotranscriptome of the blood-sucking bug Triatoma brasiliensis (Hemiptera, Triatominae).</title>
        <authorList>
            <person name="Santos A."/>
            <person name="Ribeiro J.M."/>
            <person name="Lehane M.J."/>
            <person name="Gontijo N.F."/>
            <person name="Veloso A.B."/>
            <person name="Sant'Anna M.R."/>
            <person name="Nascimento Araujo R."/>
            <person name="Grisard E.C."/>
            <person name="Pereira M.H."/>
        </authorList>
    </citation>
    <scope>NUCLEOTIDE SEQUENCE</scope>
    <source>
        <strain evidence="8">TB-661</strain>
    </source>
</reference>